<evidence type="ECO:0000256" key="5">
    <source>
        <dbReference type="SAM" id="Phobius"/>
    </source>
</evidence>
<feature type="transmembrane region" description="Helical" evidence="5">
    <location>
        <begin position="14"/>
        <end position="34"/>
    </location>
</feature>
<keyword evidence="2 5" id="KW-0812">Transmembrane</keyword>
<dbReference type="GO" id="GO:0016020">
    <property type="term" value="C:membrane"/>
    <property type="evidence" value="ECO:0007669"/>
    <property type="project" value="UniProtKB-SubCell"/>
</dbReference>
<proteinExistence type="predicted"/>
<dbReference type="EnsemblMetazoa" id="Aqu2.1.41411_001">
    <property type="protein sequence ID" value="Aqu2.1.41411_001"/>
    <property type="gene ID" value="Aqu2.1.41411"/>
</dbReference>
<gene>
    <name evidence="7" type="primary">100635977</name>
</gene>
<evidence type="ECO:0000259" key="6">
    <source>
        <dbReference type="Pfam" id="PF01284"/>
    </source>
</evidence>
<keyword evidence="8" id="KW-1185">Reference proteome</keyword>
<reference evidence="8" key="1">
    <citation type="journal article" date="2010" name="Nature">
        <title>The Amphimedon queenslandica genome and the evolution of animal complexity.</title>
        <authorList>
            <person name="Srivastava M."/>
            <person name="Simakov O."/>
            <person name="Chapman J."/>
            <person name="Fahey B."/>
            <person name="Gauthier M.E."/>
            <person name="Mitros T."/>
            <person name="Richards G.S."/>
            <person name="Conaco C."/>
            <person name="Dacre M."/>
            <person name="Hellsten U."/>
            <person name="Larroux C."/>
            <person name="Putnam N.H."/>
            <person name="Stanke M."/>
            <person name="Adamska M."/>
            <person name="Darling A."/>
            <person name="Degnan S.M."/>
            <person name="Oakley T.H."/>
            <person name="Plachetzki D.C."/>
            <person name="Zhai Y."/>
            <person name="Adamski M."/>
            <person name="Calcino A."/>
            <person name="Cummins S.F."/>
            <person name="Goodstein D.M."/>
            <person name="Harris C."/>
            <person name="Jackson D.J."/>
            <person name="Leys S.P."/>
            <person name="Shu S."/>
            <person name="Woodcroft B.J."/>
            <person name="Vervoort M."/>
            <person name="Kosik K.S."/>
            <person name="Manning G."/>
            <person name="Degnan B.M."/>
            <person name="Rokhsar D.S."/>
        </authorList>
    </citation>
    <scope>NUCLEOTIDE SEQUENCE [LARGE SCALE GENOMIC DNA]</scope>
</reference>
<sequence>MIRTTSEEKPWGQIIMKVVQIVTLFLAIVLAGAWSSKGVKFTDLNTDGLNQLTAFEFLIVIGVFGIIWAIVSLVVFCFKQDLPAIVVLIITIIMAFFVIISAAVFAASIRDLAVSKENRFLDLNLSALEAACFFAVLGAVAYTGDVILEIIALVFAIMKVGVQKLYLGSCCLN</sequence>
<feature type="transmembrane region" description="Helical" evidence="5">
    <location>
        <begin position="85"/>
        <end position="107"/>
    </location>
</feature>
<dbReference type="InParanoid" id="A0A1X7VM01"/>
<dbReference type="InterPro" id="IPR008253">
    <property type="entry name" value="Marvel"/>
</dbReference>
<evidence type="ECO:0000313" key="7">
    <source>
        <dbReference type="EnsemblMetazoa" id="Aqu2.1.41411_001"/>
    </source>
</evidence>
<evidence type="ECO:0000256" key="3">
    <source>
        <dbReference type="ARBA" id="ARBA00022989"/>
    </source>
</evidence>
<dbReference type="Proteomes" id="UP000007879">
    <property type="component" value="Unassembled WGS sequence"/>
</dbReference>
<feature type="transmembrane region" description="Helical" evidence="5">
    <location>
        <begin position="54"/>
        <end position="78"/>
    </location>
</feature>
<keyword evidence="3 5" id="KW-1133">Transmembrane helix</keyword>
<name>A0A1X7VM01_AMPQE</name>
<evidence type="ECO:0000256" key="1">
    <source>
        <dbReference type="ARBA" id="ARBA00004141"/>
    </source>
</evidence>
<protein>
    <recommendedName>
        <fullName evidence="6">MARVEL domain-containing protein</fullName>
    </recommendedName>
</protein>
<dbReference type="KEGG" id="aqu:100635977"/>
<evidence type="ECO:0000313" key="8">
    <source>
        <dbReference type="Proteomes" id="UP000007879"/>
    </source>
</evidence>
<organism evidence="7">
    <name type="scientific">Amphimedon queenslandica</name>
    <name type="common">Sponge</name>
    <dbReference type="NCBI Taxonomy" id="400682"/>
    <lineage>
        <taxon>Eukaryota</taxon>
        <taxon>Metazoa</taxon>
        <taxon>Porifera</taxon>
        <taxon>Demospongiae</taxon>
        <taxon>Heteroscleromorpha</taxon>
        <taxon>Haplosclerida</taxon>
        <taxon>Niphatidae</taxon>
        <taxon>Amphimedon</taxon>
    </lineage>
</organism>
<dbReference type="Pfam" id="PF01284">
    <property type="entry name" value="MARVEL"/>
    <property type="match status" value="1"/>
</dbReference>
<feature type="domain" description="MARVEL" evidence="6">
    <location>
        <begin position="13"/>
        <end position="148"/>
    </location>
</feature>
<dbReference type="AlphaFoldDB" id="A0A1X7VM01"/>
<accession>A0A1X7VM01</accession>
<keyword evidence="4 5" id="KW-0472">Membrane</keyword>
<evidence type="ECO:0000256" key="2">
    <source>
        <dbReference type="ARBA" id="ARBA00022692"/>
    </source>
</evidence>
<evidence type="ECO:0000256" key="4">
    <source>
        <dbReference type="ARBA" id="ARBA00023136"/>
    </source>
</evidence>
<feature type="transmembrane region" description="Helical" evidence="5">
    <location>
        <begin position="127"/>
        <end position="157"/>
    </location>
</feature>
<reference evidence="7" key="2">
    <citation type="submission" date="2017-05" db="UniProtKB">
        <authorList>
            <consortium name="EnsemblMetazoa"/>
        </authorList>
    </citation>
    <scope>IDENTIFICATION</scope>
</reference>
<comment type="subcellular location">
    <subcellularLocation>
        <location evidence="1">Membrane</location>
        <topology evidence="1">Multi-pass membrane protein</topology>
    </subcellularLocation>
</comment>
<dbReference type="EnsemblMetazoa" id="XM_003383451.2">
    <property type="protein sequence ID" value="XP_003383499.1"/>
    <property type="gene ID" value="LOC100635977"/>
</dbReference>